<proteinExistence type="predicted"/>
<gene>
    <name evidence="4" type="ORF">MAIT1_04255</name>
</gene>
<dbReference type="GO" id="GO:0016887">
    <property type="term" value="F:ATP hydrolysis activity"/>
    <property type="evidence" value="ECO:0007669"/>
    <property type="project" value="InterPro"/>
</dbReference>
<dbReference type="STRING" id="1434232.MAIT1_04255"/>
<evidence type="ECO:0000256" key="1">
    <source>
        <dbReference type="ARBA" id="ARBA00022741"/>
    </source>
</evidence>
<dbReference type="PANTHER" id="PTHR43119">
    <property type="entry name" value="ABC TRANSPORT PROTEIN ATP-BINDING COMPONENT-RELATED"/>
    <property type="match status" value="1"/>
</dbReference>
<dbReference type="RefSeq" id="WP_085442446.1">
    <property type="nucleotide sequence ID" value="NZ_LVJN01000019.1"/>
</dbReference>
<dbReference type="PROSITE" id="PS00211">
    <property type="entry name" value="ABC_TRANSPORTER_1"/>
    <property type="match status" value="1"/>
</dbReference>
<feature type="domain" description="ABC transporter" evidence="3">
    <location>
        <begin position="7"/>
        <end position="213"/>
    </location>
</feature>
<dbReference type="PROSITE" id="PS50893">
    <property type="entry name" value="ABC_TRANSPORTER_2"/>
    <property type="match status" value="1"/>
</dbReference>
<dbReference type="InterPro" id="IPR027417">
    <property type="entry name" value="P-loop_NTPase"/>
</dbReference>
<keyword evidence="5" id="KW-1185">Reference proteome</keyword>
<dbReference type="Gene3D" id="3.40.50.300">
    <property type="entry name" value="P-loop containing nucleotide triphosphate hydrolases"/>
    <property type="match status" value="1"/>
</dbReference>
<dbReference type="Proteomes" id="UP000194003">
    <property type="component" value="Unassembled WGS sequence"/>
</dbReference>
<comment type="caution">
    <text evidence="4">The sequence shown here is derived from an EMBL/GenBank/DDBJ whole genome shotgun (WGS) entry which is preliminary data.</text>
</comment>
<protein>
    <submittedName>
        <fullName evidence="4">Putative ABC transporter related protein</fullName>
    </submittedName>
</protein>
<keyword evidence="1" id="KW-0547">Nucleotide-binding</keyword>
<sequence length="213" mass="23427">MNSEVALKERGLRVVSLTVATGLNYAFAVAPGETLAVMGPSGSGKSLLLRAIADLDPHDGDIHLHADAQQGIAAHLWRRQVGYLPAESAWWDDTVGAHLPENLDATALKGWLQALKLSEECLEWRVDRLSSGEKQRLSLLRLLAGSPGALLLDEPTANLDPETTEQVEKLLLARIEEDDLPAIWVTHHEAQAKRVAKRMLRITKEKQVEEVTL</sequence>
<organism evidence="4 5">
    <name type="scientific">Magnetofaba australis IT-1</name>
    <dbReference type="NCBI Taxonomy" id="1434232"/>
    <lineage>
        <taxon>Bacteria</taxon>
        <taxon>Pseudomonadati</taxon>
        <taxon>Pseudomonadota</taxon>
        <taxon>Magnetococcia</taxon>
        <taxon>Magnetococcales</taxon>
        <taxon>Magnetococcaceae</taxon>
        <taxon>Magnetofaba</taxon>
    </lineage>
</organism>
<dbReference type="Pfam" id="PF00005">
    <property type="entry name" value="ABC_tran"/>
    <property type="match status" value="1"/>
</dbReference>
<keyword evidence="2" id="KW-0067">ATP-binding</keyword>
<name>A0A1Y2K528_9PROT</name>
<dbReference type="InterPro" id="IPR003439">
    <property type="entry name" value="ABC_transporter-like_ATP-bd"/>
</dbReference>
<dbReference type="EMBL" id="LVJN01000019">
    <property type="protein sequence ID" value="OSM04359.1"/>
    <property type="molecule type" value="Genomic_DNA"/>
</dbReference>
<evidence type="ECO:0000259" key="3">
    <source>
        <dbReference type="PROSITE" id="PS50893"/>
    </source>
</evidence>
<accession>A0A1Y2K528</accession>
<dbReference type="InterPro" id="IPR003593">
    <property type="entry name" value="AAA+_ATPase"/>
</dbReference>
<dbReference type="OrthoDB" id="9802264at2"/>
<dbReference type="SUPFAM" id="SSF52540">
    <property type="entry name" value="P-loop containing nucleoside triphosphate hydrolases"/>
    <property type="match status" value="1"/>
</dbReference>
<reference evidence="4 5" key="1">
    <citation type="journal article" date="2016" name="BMC Genomics">
        <title>Combined genomic and structural analyses of a cultured magnetotactic bacterium reveals its niche adaptation to a dynamic environment.</title>
        <authorList>
            <person name="Araujo A.C."/>
            <person name="Morillo V."/>
            <person name="Cypriano J."/>
            <person name="Teixeira L.C."/>
            <person name="Leao P."/>
            <person name="Lyra S."/>
            <person name="Almeida L.G."/>
            <person name="Bazylinski D.A."/>
            <person name="Vasconcellos A.T."/>
            <person name="Abreu F."/>
            <person name="Lins U."/>
        </authorList>
    </citation>
    <scope>NUCLEOTIDE SEQUENCE [LARGE SCALE GENOMIC DNA]</scope>
    <source>
        <strain evidence="4 5">IT-1</strain>
    </source>
</reference>
<dbReference type="AlphaFoldDB" id="A0A1Y2K528"/>
<dbReference type="SMART" id="SM00382">
    <property type="entry name" value="AAA"/>
    <property type="match status" value="1"/>
</dbReference>
<dbReference type="PANTHER" id="PTHR43119:SF1">
    <property type="entry name" value="ABC TRANSPORTER DOMAIN-CONTAINING PROTEIN"/>
    <property type="match status" value="1"/>
</dbReference>
<dbReference type="GO" id="GO:0005524">
    <property type="term" value="F:ATP binding"/>
    <property type="evidence" value="ECO:0007669"/>
    <property type="project" value="UniProtKB-KW"/>
</dbReference>
<dbReference type="InterPro" id="IPR017871">
    <property type="entry name" value="ABC_transporter-like_CS"/>
</dbReference>
<evidence type="ECO:0000313" key="5">
    <source>
        <dbReference type="Proteomes" id="UP000194003"/>
    </source>
</evidence>
<evidence type="ECO:0000313" key="4">
    <source>
        <dbReference type="EMBL" id="OSM04359.1"/>
    </source>
</evidence>
<evidence type="ECO:0000256" key="2">
    <source>
        <dbReference type="ARBA" id="ARBA00022840"/>
    </source>
</evidence>